<dbReference type="OrthoDB" id="9776021at2"/>
<feature type="coiled-coil region" evidence="1">
    <location>
        <begin position="152"/>
        <end position="207"/>
    </location>
</feature>
<keyword evidence="1" id="KW-0175">Coiled coil</keyword>
<keyword evidence="6" id="KW-1185">Reference proteome</keyword>
<sequence length="1272" mass="140690">MGSGNCDFVKDVFPEIYEDCAKAESYIFSDPVIACVYARRAIDWLTGYLYYDVFGLYAPYHDDISSRIHNPQFMRSVNDTIVRDFDAVRVIGNKAAHEEQPNIDTRRALMVVGNLFHVVIWSGFHHSSQPNKVPVSRRFDSALASKSTALNARQAAQVRQRANEQIAEHRRIIEERERLIKAKDEAIAEQQAELERLREQIRQAQAAVRIPDTHDYTIGEAETRAVLIDELLAEQGWKIDDHNREVKITGLPKTAQHPSGIGFADYVLWDDDGLPLAVVEAKRTMVNAEAGLMQAREYADGLERMTGQRPVIFATNGDDTKIWDNWQTPDGREAGYPERTVHGFYRKEELRRLIQRRTGAHRLSDEPINTTIAGRPYQISAIANVDAAFDARQRGALLVMATGTGKTRVTIALVDQLMKAGWVRNVLFLADRTALVNQAARAFRNPDTGLGASVPIVNLLEDDPETAGRIYLSTYPTMMNLVNARRNGDAGELKFGPGFFDLVIIDEAHRSVYAKYGFLFEYFDSLLVGLTATPKNEVDRNTYRLFNLEYDPRTGGVPTAAYSLDEAVHDGYLVPSTGRNIVTKFIRDGITYDQLSDEEKLEWEEKDWNEDGEVPDAVSAGDVNRFLFNADTIDKVLGVVMRDGIKVDDGDTIGKTIIFARNQRHAEAIKHRFDIGWPEYGGSFAQIITHSTRSAQDRIDDFSDPAKLPQIAISVDMLDTGVDVPEVVNLVLFKPVMSSTKYWQMIGRGTRLCPDLFGPAGEPGSAKTGFMVFDCCGNLEFFRHHMPEASGKISMPLGERLFRLRVGLVEALDAGAAAGTGSGAVAADGSAADGDDPSADELKAYRASLVRQLGGYVAGMDARNNVLVRPHRRLIEEINGGGSSDHSADGSADGSGDRSADRDWWHTLTEDKAREVVTLAGLPSNIALDDDGTGAGEVLSSAARIPARRFDELMYRYELAVLQTRNEQDGNETGVDAAEIVGLPARSLRSVKAAVQLIAADLMSPKNRNLPTVQAQADLLEAVAGEDWWEDVTVPMLEQARKSLRGIAHYAAESRRNVVYTDFEDTIEVTDVDVTGDGNADNVDYERFRERALAFLRSEENNITLRRVRMGRQLTQQDLDELGRMLIENGVGDERNIEEADARFRDEFKLGDGAADGDAADGDAAGAAADEVRGFGLFIRSLVGLDAAAVQAAFSRFLDGKRYAARQIDFVKHIIDELTEKGVMKADRLYQSPFIDLSASGPEGLFVDSDLDDLFDILDGIKRSAIPLQKAA</sequence>
<protein>
    <submittedName>
        <fullName evidence="5">Type III restriction enzyme, res subunit</fullName>
    </submittedName>
</protein>
<name>A0A2N5JCM2_9BIFI</name>
<feature type="region of interest" description="Disordered" evidence="2">
    <location>
        <begin position="819"/>
        <end position="838"/>
    </location>
</feature>
<organism evidence="5 6">
    <name type="scientific">Bifidobacterium margollesii</name>
    <dbReference type="NCBI Taxonomy" id="2020964"/>
    <lineage>
        <taxon>Bacteria</taxon>
        <taxon>Bacillati</taxon>
        <taxon>Actinomycetota</taxon>
        <taxon>Actinomycetes</taxon>
        <taxon>Bifidobacteriales</taxon>
        <taxon>Bifidobacteriaceae</taxon>
        <taxon>Bifidobacterium</taxon>
    </lineage>
</organism>
<dbReference type="Gene3D" id="3.40.50.300">
    <property type="entry name" value="P-loop containing nucleotide triphosphate hydrolases"/>
    <property type="match status" value="2"/>
</dbReference>
<dbReference type="Pfam" id="PF04851">
    <property type="entry name" value="ResIII"/>
    <property type="match status" value="1"/>
</dbReference>
<dbReference type="InterPro" id="IPR014001">
    <property type="entry name" value="Helicase_ATP-bd"/>
</dbReference>
<dbReference type="Pfam" id="PF04313">
    <property type="entry name" value="HSDR_N"/>
    <property type="match status" value="1"/>
</dbReference>
<evidence type="ECO:0000259" key="4">
    <source>
        <dbReference type="PROSITE" id="PS51194"/>
    </source>
</evidence>
<evidence type="ECO:0000256" key="1">
    <source>
        <dbReference type="SAM" id="Coils"/>
    </source>
</evidence>
<evidence type="ECO:0000256" key="2">
    <source>
        <dbReference type="SAM" id="MobiDB-lite"/>
    </source>
</evidence>
<proteinExistence type="predicted"/>
<dbReference type="PROSITE" id="PS51192">
    <property type="entry name" value="HELICASE_ATP_BIND_1"/>
    <property type="match status" value="1"/>
</dbReference>
<accession>A0A2N5JCM2</accession>
<dbReference type="EMBL" id="NMWU01000002">
    <property type="protein sequence ID" value="PLS31960.1"/>
    <property type="molecule type" value="Genomic_DNA"/>
</dbReference>
<dbReference type="InterPro" id="IPR013670">
    <property type="entry name" value="EcoEI_R_C_dom"/>
</dbReference>
<dbReference type="GO" id="GO:0003677">
    <property type="term" value="F:DNA binding"/>
    <property type="evidence" value="ECO:0007669"/>
    <property type="project" value="UniProtKB-KW"/>
</dbReference>
<dbReference type="PANTHER" id="PTHR47396:SF1">
    <property type="entry name" value="ATP-DEPENDENT HELICASE IRC3-RELATED"/>
    <property type="match status" value="1"/>
</dbReference>
<dbReference type="SUPFAM" id="SSF52540">
    <property type="entry name" value="P-loop containing nucleoside triphosphate hydrolases"/>
    <property type="match status" value="2"/>
</dbReference>
<dbReference type="GO" id="GO:0005524">
    <property type="term" value="F:ATP binding"/>
    <property type="evidence" value="ECO:0007669"/>
    <property type="project" value="UniProtKB-KW"/>
</dbReference>
<dbReference type="Pfam" id="PF08463">
    <property type="entry name" value="EcoEI_R_C"/>
    <property type="match status" value="1"/>
</dbReference>
<dbReference type="PANTHER" id="PTHR47396">
    <property type="entry name" value="TYPE I RESTRICTION ENZYME ECOKI R PROTEIN"/>
    <property type="match status" value="1"/>
</dbReference>
<dbReference type="PROSITE" id="PS51194">
    <property type="entry name" value="HELICASE_CTER"/>
    <property type="match status" value="1"/>
</dbReference>
<dbReference type="GO" id="GO:0009307">
    <property type="term" value="P:DNA restriction-modification system"/>
    <property type="evidence" value="ECO:0007669"/>
    <property type="project" value="UniProtKB-KW"/>
</dbReference>
<feature type="region of interest" description="Disordered" evidence="2">
    <location>
        <begin position="877"/>
        <end position="901"/>
    </location>
</feature>
<dbReference type="GO" id="GO:0009035">
    <property type="term" value="F:type I site-specific deoxyribonuclease activity"/>
    <property type="evidence" value="ECO:0007669"/>
    <property type="project" value="UniProtKB-EC"/>
</dbReference>
<dbReference type="AlphaFoldDB" id="A0A2N5JCM2"/>
<feature type="domain" description="Helicase ATP-binding" evidence="3">
    <location>
        <begin position="387"/>
        <end position="552"/>
    </location>
</feature>
<dbReference type="InterPro" id="IPR006935">
    <property type="entry name" value="Helicase/UvrB_N"/>
</dbReference>
<dbReference type="InterPro" id="IPR001650">
    <property type="entry name" value="Helicase_C-like"/>
</dbReference>
<feature type="compositionally biased region" description="Low complexity" evidence="2">
    <location>
        <begin position="819"/>
        <end position="832"/>
    </location>
</feature>
<dbReference type="GO" id="GO:0005829">
    <property type="term" value="C:cytosol"/>
    <property type="evidence" value="ECO:0007669"/>
    <property type="project" value="TreeGrafter"/>
</dbReference>
<reference evidence="5 6" key="1">
    <citation type="submission" date="2017-07" db="EMBL/GenBank/DDBJ databases">
        <title>Bifidobacterium novel species.</title>
        <authorList>
            <person name="Lugli G.A."/>
            <person name="Milani C."/>
            <person name="Duranti S."/>
            <person name="Mangifesta M."/>
        </authorList>
    </citation>
    <scope>NUCLEOTIDE SEQUENCE [LARGE SCALE GENOMIC DNA]</scope>
    <source>
        <strain evidence="6">Uis1B</strain>
    </source>
</reference>
<dbReference type="SMART" id="SM00487">
    <property type="entry name" value="DEXDc"/>
    <property type="match status" value="1"/>
</dbReference>
<gene>
    <name evidence="5" type="ORF">Uis1B_0050</name>
</gene>
<evidence type="ECO:0000259" key="3">
    <source>
        <dbReference type="PROSITE" id="PS51192"/>
    </source>
</evidence>
<evidence type="ECO:0000313" key="6">
    <source>
        <dbReference type="Proteomes" id="UP000235050"/>
    </source>
</evidence>
<dbReference type="InterPro" id="IPR027417">
    <property type="entry name" value="P-loop_NTPase"/>
</dbReference>
<dbReference type="CDD" id="cd18032">
    <property type="entry name" value="DEXHc_RE_I_III_res"/>
    <property type="match status" value="1"/>
</dbReference>
<dbReference type="InterPro" id="IPR007409">
    <property type="entry name" value="Restrct_endonuc_type1_HsdR_N"/>
</dbReference>
<dbReference type="Pfam" id="PF00271">
    <property type="entry name" value="Helicase_C"/>
    <property type="match status" value="1"/>
</dbReference>
<dbReference type="REBASE" id="385046">
    <property type="entry name" value="BmaUis1BORF47P"/>
</dbReference>
<comment type="caution">
    <text evidence="5">The sequence shown here is derived from an EMBL/GenBank/DDBJ whole genome shotgun (WGS) entry which is preliminary data.</text>
</comment>
<dbReference type="Gene3D" id="3.90.1570.30">
    <property type="match status" value="1"/>
</dbReference>
<dbReference type="InterPro" id="IPR050742">
    <property type="entry name" value="Helicase_Restrict-Modif_Enz"/>
</dbReference>
<dbReference type="CDD" id="cd18799">
    <property type="entry name" value="SF2_C_EcoAI-like"/>
    <property type="match status" value="1"/>
</dbReference>
<feature type="domain" description="Helicase C-terminal" evidence="4">
    <location>
        <begin position="632"/>
        <end position="805"/>
    </location>
</feature>
<dbReference type="Proteomes" id="UP000235050">
    <property type="component" value="Unassembled WGS sequence"/>
</dbReference>
<evidence type="ECO:0000313" key="5">
    <source>
        <dbReference type="EMBL" id="PLS31960.1"/>
    </source>
</evidence>
<dbReference type="RefSeq" id="WP_101614437.1">
    <property type="nucleotide sequence ID" value="NZ_NMWU01000002.1"/>
</dbReference>